<sequence>MKKTVLAVLTAGVIAMSSQAFAITGGVIVHDAQQSMKTGLQWVKEAKQWANELKAYQDELLSKTGIRDVQGLIQDAQSISSDLTEIYSEGESFYSDYIQNPEGVLSPKAKAILDKYQVGKTCVNKGFSGDALKGCEAKFLSDLATVEYGNNLESKLKKDNREMKGLIDQVRNAKDPKATADAANAVQLANLKFEKMKFQYEMYRDKQKDMAAFNAEQNKANFEKQQLEAKPTDYSSGWNEYYNEHQSD</sequence>
<evidence type="ECO:0000256" key="1">
    <source>
        <dbReference type="SAM" id="MobiDB-lite"/>
    </source>
</evidence>
<geneLocation type="plasmid" evidence="3">
    <name>pKPC-ECN49</name>
</geneLocation>
<evidence type="ECO:0000256" key="2">
    <source>
        <dbReference type="SAM" id="SignalP"/>
    </source>
</evidence>
<dbReference type="EMBL" id="KP726894">
    <property type="protein sequence ID" value="ALK43883.1"/>
    <property type="molecule type" value="Genomic_DNA"/>
</dbReference>
<dbReference type="InterPro" id="IPR023220">
    <property type="entry name" value="T4SS_VirB5-domain"/>
</dbReference>
<dbReference type="Pfam" id="PF07996">
    <property type="entry name" value="T4SS"/>
    <property type="match status" value="1"/>
</dbReference>
<organism evidence="3">
    <name type="scientific">Enterobacter cloacae</name>
    <dbReference type="NCBI Taxonomy" id="550"/>
    <lineage>
        <taxon>Bacteria</taxon>
        <taxon>Pseudomonadati</taxon>
        <taxon>Pseudomonadota</taxon>
        <taxon>Gammaproteobacteria</taxon>
        <taxon>Enterobacterales</taxon>
        <taxon>Enterobacteriaceae</taxon>
        <taxon>Enterobacter</taxon>
        <taxon>Enterobacter cloacae complex</taxon>
    </lineage>
</organism>
<dbReference type="InterPro" id="IPR014158">
    <property type="entry name" value="T4SS_VirB5"/>
</dbReference>
<feature type="chain" id="PRO_5014236012" evidence="2">
    <location>
        <begin position="23"/>
        <end position="248"/>
    </location>
</feature>
<feature type="region of interest" description="Disordered" evidence="1">
    <location>
        <begin position="220"/>
        <end position="248"/>
    </location>
</feature>
<keyword evidence="2" id="KW-0732">Signal</keyword>
<accession>A0A0P0LXE1</accession>
<feature type="signal peptide" evidence="2">
    <location>
        <begin position="1"/>
        <end position="22"/>
    </location>
</feature>
<keyword evidence="3" id="KW-0614">Plasmid</keyword>
<dbReference type="AlphaFoldDB" id="A0A0P0LXE1"/>
<dbReference type="RefSeq" id="WP_030003463.1">
    <property type="nucleotide sequence ID" value="NZ_CACTIK010000199.1"/>
</dbReference>
<name>A0A0P0LXE1_ENTCL</name>
<proteinExistence type="predicted"/>
<reference evidence="3" key="1">
    <citation type="submission" date="2015-01" db="EMBL/GenBank/DDBJ databases">
        <authorList>
            <person name="Zhao X.J."/>
            <person name="Ma P."/>
        </authorList>
    </citation>
    <scope>NUCLEOTIDE SEQUENCE</scope>
    <source>
        <strain evidence="3">ECN49</strain>
        <plasmid evidence="3">pKPC-ECN49</plasmid>
    </source>
</reference>
<dbReference type="Gene3D" id="1.20.58.430">
    <property type="entry name" value="Type IV secretion system, VirB5-domain"/>
    <property type="match status" value="1"/>
</dbReference>
<evidence type="ECO:0000313" key="3">
    <source>
        <dbReference type="EMBL" id="ALK43883.1"/>
    </source>
</evidence>
<dbReference type="SUPFAM" id="SSF101082">
    <property type="entry name" value="Typo IV secretion system protein TraC"/>
    <property type="match status" value="1"/>
</dbReference>
<protein>
    <submittedName>
        <fullName evidence="3">PilX5</fullName>
    </submittedName>
</protein>
<feature type="compositionally biased region" description="Basic and acidic residues" evidence="1">
    <location>
        <begin position="221"/>
        <end position="231"/>
    </location>
</feature>